<evidence type="ECO:0000313" key="1">
    <source>
        <dbReference type="EMBL" id="PWG06400.1"/>
    </source>
</evidence>
<dbReference type="Pfam" id="PF09697">
    <property type="entry name" value="Porph_ging"/>
    <property type="match status" value="1"/>
</dbReference>
<evidence type="ECO:0000313" key="2">
    <source>
        <dbReference type="Proteomes" id="UP000245670"/>
    </source>
</evidence>
<name>A0A2U2JDH8_9FLAO</name>
<sequence>MKSSVLKFTLVAIILFISLNNYAQKFQGKAVYVSKSKMELGNWGAKLSEAQKKQIQARLKNRLEKTYVLTFNNTESMFLEEEQIDAISGATDTWGAYFSRGDQYKNIQNSKLVQSQEFYGKRFLVKDDLYKIKWELGTETKKIGNYLCYKAKAFVPKKELDWYDFSWSDLRNKEKTGMAKEDLVVVEAWYTTQIPVAQGPGEYWGLPGLILEVSRGNTTLLCSEIIINPEDKITIELLSKGKETTKKEYTATIQKKMVEMRENRMGRRRSR</sequence>
<protein>
    <submittedName>
        <fullName evidence="1">GLPGLI family protein</fullName>
    </submittedName>
</protein>
<dbReference type="InterPro" id="IPR005901">
    <property type="entry name" value="GLPGLI"/>
</dbReference>
<dbReference type="OrthoDB" id="1068986at2"/>
<dbReference type="RefSeq" id="WP_109403316.1">
    <property type="nucleotide sequence ID" value="NZ_QFFG01000001.1"/>
</dbReference>
<dbReference type="EMBL" id="QFFG01000001">
    <property type="protein sequence ID" value="PWG06400.1"/>
    <property type="molecule type" value="Genomic_DNA"/>
</dbReference>
<accession>A0A2U2JDH8</accession>
<dbReference type="NCBIfam" id="TIGR01200">
    <property type="entry name" value="GLPGLI"/>
    <property type="match status" value="1"/>
</dbReference>
<organism evidence="1 2">
    <name type="scientific">Polaribacter aquimarinus</name>
    <dbReference type="NCBI Taxonomy" id="2100726"/>
    <lineage>
        <taxon>Bacteria</taxon>
        <taxon>Pseudomonadati</taxon>
        <taxon>Bacteroidota</taxon>
        <taxon>Flavobacteriia</taxon>
        <taxon>Flavobacteriales</taxon>
        <taxon>Flavobacteriaceae</taxon>
    </lineage>
</organism>
<comment type="caution">
    <text evidence="1">The sequence shown here is derived from an EMBL/GenBank/DDBJ whole genome shotgun (WGS) entry which is preliminary data.</text>
</comment>
<gene>
    <name evidence="1" type="ORF">DIS07_00790</name>
</gene>
<reference evidence="1 2" key="1">
    <citation type="submission" date="2018-05" db="EMBL/GenBank/DDBJ databases">
        <title>Polaribacter aquimarinus sp. nov., isolated from sediment in a sediment of sea.</title>
        <authorList>
            <person name="Lu D."/>
        </authorList>
    </citation>
    <scope>NUCLEOTIDE SEQUENCE [LARGE SCALE GENOMIC DNA]</scope>
    <source>
        <strain evidence="1 2">ZY113</strain>
    </source>
</reference>
<dbReference type="Proteomes" id="UP000245670">
    <property type="component" value="Unassembled WGS sequence"/>
</dbReference>
<keyword evidence="2" id="KW-1185">Reference proteome</keyword>
<proteinExistence type="predicted"/>
<dbReference type="AlphaFoldDB" id="A0A2U2JDH8"/>